<protein>
    <submittedName>
        <fullName evidence="4">TetR/AcrR family transcriptional regulator</fullName>
    </submittedName>
</protein>
<evidence type="ECO:0000313" key="4">
    <source>
        <dbReference type="EMBL" id="HIV98779.1"/>
    </source>
</evidence>
<comment type="caution">
    <text evidence="4">The sequence shown here is derived from an EMBL/GenBank/DDBJ whole genome shotgun (WGS) entry which is preliminary data.</text>
</comment>
<dbReference type="Proteomes" id="UP000823936">
    <property type="component" value="Unassembled WGS sequence"/>
</dbReference>
<dbReference type="PANTHER" id="PTHR43479:SF11">
    <property type="entry name" value="ACREF_ENVCD OPERON REPRESSOR-RELATED"/>
    <property type="match status" value="1"/>
</dbReference>
<name>A0A9D1PSK4_9SPIO</name>
<keyword evidence="1 2" id="KW-0238">DNA-binding</keyword>
<evidence type="ECO:0000256" key="2">
    <source>
        <dbReference type="PROSITE-ProRule" id="PRU00335"/>
    </source>
</evidence>
<dbReference type="EMBL" id="DXHU01000015">
    <property type="protein sequence ID" value="HIV98779.1"/>
    <property type="molecule type" value="Genomic_DNA"/>
</dbReference>
<evidence type="ECO:0000256" key="1">
    <source>
        <dbReference type="ARBA" id="ARBA00023125"/>
    </source>
</evidence>
<dbReference type="AlphaFoldDB" id="A0A9D1PSK4"/>
<evidence type="ECO:0000313" key="5">
    <source>
        <dbReference type="Proteomes" id="UP000823936"/>
    </source>
</evidence>
<proteinExistence type="predicted"/>
<dbReference type="GO" id="GO:0003677">
    <property type="term" value="F:DNA binding"/>
    <property type="evidence" value="ECO:0007669"/>
    <property type="project" value="UniProtKB-UniRule"/>
</dbReference>
<accession>A0A9D1PSK4</accession>
<dbReference type="PROSITE" id="PS50977">
    <property type="entry name" value="HTH_TETR_2"/>
    <property type="match status" value="1"/>
</dbReference>
<feature type="domain" description="HTH tetR-type" evidence="3">
    <location>
        <begin position="3"/>
        <end position="63"/>
    </location>
</feature>
<reference evidence="4" key="2">
    <citation type="submission" date="2021-04" db="EMBL/GenBank/DDBJ databases">
        <authorList>
            <person name="Gilroy R."/>
        </authorList>
    </citation>
    <scope>NUCLEOTIDE SEQUENCE</scope>
    <source>
        <strain evidence="4">Gambia11-129</strain>
    </source>
</reference>
<dbReference type="InterPro" id="IPR050624">
    <property type="entry name" value="HTH-type_Tx_Regulator"/>
</dbReference>
<feature type="DNA-binding region" description="H-T-H motif" evidence="2">
    <location>
        <begin position="26"/>
        <end position="45"/>
    </location>
</feature>
<dbReference type="InterPro" id="IPR001647">
    <property type="entry name" value="HTH_TetR"/>
</dbReference>
<organism evidence="4 5">
    <name type="scientific">Candidatus Ornithospirochaeta avicola</name>
    <dbReference type="NCBI Taxonomy" id="2840896"/>
    <lineage>
        <taxon>Bacteria</taxon>
        <taxon>Pseudomonadati</taxon>
        <taxon>Spirochaetota</taxon>
        <taxon>Spirochaetia</taxon>
        <taxon>Spirochaetales</taxon>
        <taxon>Spirochaetaceae</taxon>
        <taxon>Spirochaetaceae incertae sedis</taxon>
        <taxon>Candidatus Ornithospirochaeta</taxon>
    </lineage>
</organism>
<evidence type="ECO:0000259" key="3">
    <source>
        <dbReference type="PROSITE" id="PS50977"/>
    </source>
</evidence>
<dbReference type="PANTHER" id="PTHR43479">
    <property type="entry name" value="ACREF/ENVCD OPERON REPRESSOR-RELATED"/>
    <property type="match status" value="1"/>
</dbReference>
<sequence length="182" mass="21275">MADFTQKEIRKTFISLLETKRADKITVREISSECGINRNTFYYHYRDIPHLIETIIEEDAEYIIAETKEEKTLSECLRKAIDFALEHKSAVMNIYCAERYIFDISLWKVADHVVRSYLKTVYSADMMSEKMESVIVYLRCVLFGLVSAWLDSSMDERVLRELEMISSFKKGDLESLVRKAGL</sequence>
<dbReference type="Gene3D" id="1.10.357.10">
    <property type="entry name" value="Tetracycline Repressor, domain 2"/>
    <property type="match status" value="1"/>
</dbReference>
<reference evidence="4" key="1">
    <citation type="journal article" date="2021" name="PeerJ">
        <title>Extensive microbial diversity within the chicken gut microbiome revealed by metagenomics and culture.</title>
        <authorList>
            <person name="Gilroy R."/>
            <person name="Ravi A."/>
            <person name="Getino M."/>
            <person name="Pursley I."/>
            <person name="Horton D.L."/>
            <person name="Alikhan N.F."/>
            <person name="Baker D."/>
            <person name="Gharbi K."/>
            <person name="Hall N."/>
            <person name="Watson M."/>
            <person name="Adriaenssens E.M."/>
            <person name="Foster-Nyarko E."/>
            <person name="Jarju S."/>
            <person name="Secka A."/>
            <person name="Antonio M."/>
            <person name="Oren A."/>
            <person name="Chaudhuri R.R."/>
            <person name="La Ragione R."/>
            <person name="Hildebrand F."/>
            <person name="Pallen M.J."/>
        </authorList>
    </citation>
    <scope>NUCLEOTIDE SEQUENCE</scope>
    <source>
        <strain evidence="4">Gambia11-129</strain>
    </source>
</reference>
<dbReference type="InterPro" id="IPR009057">
    <property type="entry name" value="Homeodomain-like_sf"/>
</dbReference>
<dbReference type="SUPFAM" id="SSF46689">
    <property type="entry name" value="Homeodomain-like"/>
    <property type="match status" value="1"/>
</dbReference>
<gene>
    <name evidence="4" type="ORF">IAB12_03240</name>
</gene>